<keyword evidence="2" id="KW-0812">Transmembrane</keyword>
<evidence type="ECO:0000313" key="4">
    <source>
        <dbReference type="EMBL" id="GHP00884.1"/>
    </source>
</evidence>
<evidence type="ECO:0000259" key="3">
    <source>
        <dbReference type="Pfam" id="PF12697"/>
    </source>
</evidence>
<dbReference type="EMBL" id="BNJK01000003">
    <property type="protein sequence ID" value="GHP00884.1"/>
    <property type="molecule type" value="Genomic_DNA"/>
</dbReference>
<evidence type="ECO:0000256" key="1">
    <source>
        <dbReference type="ARBA" id="ARBA00022801"/>
    </source>
</evidence>
<name>A0A8J3N9K3_9CHLR</name>
<protein>
    <recommendedName>
        <fullName evidence="3">AB hydrolase-1 domain-containing protein</fullName>
    </recommendedName>
</protein>
<reference evidence="4" key="1">
    <citation type="submission" date="2020-10" db="EMBL/GenBank/DDBJ databases">
        <title>Taxonomic study of unclassified bacteria belonging to the class Ktedonobacteria.</title>
        <authorList>
            <person name="Yabe S."/>
            <person name="Wang C.M."/>
            <person name="Zheng Y."/>
            <person name="Sakai Y."/>
            <person name="Cavaletti L."/>
            <person name="Monciardini P."/>
            <person name="Donadio S."/>
        </authorList>
    </citation>
    <scope>NUCLEOTIDE SEQUENCE</scope>
    <source>
        <strain evidence="4">ID150040</strain>
    </source>
</reference>
<evidence type="ECO:0000256" key="2">
    <source>
        <dbReference type="SAM" id="Phobius"/>
    </source>
</evidence>
<keyword evidence="5" id="KW-1185">Reference proteome</keyword>
<sequence>MSISIYSQAYERHGHGPALLFSHGGGMWHGCWGPILQEIAAACDCYTWDLPGHGASGPADSRPVRIEDYVASIEMVRERYRLQRRPIVHVIWSMSGLFYGAALMQEHLRARLLQQQAGLVLVGTSLNFGAEVFAPTHPRIAMLQHLFADQSEKQALACREATRILTRQPLIDEEFQDFFMHLAHMLMRRQITPALIPAASIAPEVFLQQHPTTVIHGAYDQQVPLQIARAQAERLGNELILFEHSAHMPFREEATHFKTALLAFVQKIEQETERVSA</sequence>
<dbReference type="Proteomes" id="UP000597444">
    <property type="component" value="Unassembled WGS sequence"/>
</dbReference>
<dbReference type="SUPFAM" id="SSF53474">
    <property type="entry name" value="alpha/beta-Hydrolases"/>
    <property type="match status" value="1"/>
</dbReference>
<comment type="caution">
    <text evidence="4">The sequence shown here is derived from an EMBL/GenBank/DDBJ whole genome shotgun (WGS) entry which is preliminary data.</text>
</comment>
<keyword evidence="1" id="KW-0378">Hydrolase</keyword>
<dbReference type="GO" id="GO:0016020">
    <property type="term" value="C:membrane"/>
    <property type="evidence" value="ECO:0007669"/>
    <property type="project" value="TreeGrafter"/>
</dbReference>
<proteinExistence type="predicted"/>
<dbReference type="Pfam" id="PF12697">
    <property type="entry name" value="Abhydrolase_6"/>
    <property type="match status" value="1"/>
</dbReference>
<dbReference type="RefSeq" id="WP_220211454.1">
    <property type="nucleotide sequence ID" value="NZ_BNJK01000003.1"/>
</dbReference>
<feature type="transmembrane region" description="Helical" evidence="2">
    <location>
        <begin position="87"/>
        <end position="104"/>
    </location>
</feature>
<keyword evidence="2" id="KW-0472">Membrane</keyword>
<dbReference type="PANTHER" id="PTHR43798:SF31">
    <property type="entry name" value="AB HYDROLASE SUPERFAMILY PROTEIN YCLE"/>
    <property type="match status" value="1"/>
</dbReference>
<dbReference type="AlphaFoldDB" id="A0A8J3N9K3"/>
<evidence type="ECO:0000313" key="5">
    <source>
        <dbReference type="Proteomes" id="UP000597444"/>
    </source>
</evidence>
<dbReference type="InterPro" id="IPR029058">
    <property type="entry name" value="AB_hydrolase_fold"/>
</dbReference>
<feature type="domain" description="AB hydrolase-1" evidence="3">
    <location>
        <begin position="19"/>
        <end position="253"/>
    </location>
</feature>
<dbReference type="Gene3D" id="3.40.50.1820">
    <property type="entry name" value="alpha/beta hydrolase"/>
    <property type="match status" value="1"/>
</dbReference>
<organism evidence="4 5">
    <name type="scientific">Reticulibacter mediterranei</name>
    <dbReference type="NCBI Taxonomy" id="2778369"/>
    <lineage>
        <taxon>Bacteria</taxon>
        <taxon>Bacillati</taxon>
        <taxon>Chloroflexota</taxon>
        <taxon>Ktedonobacteria</taxon>
        <taxon>Ktedonobacterales</taxon>
        <taxon>Reticulibacteraceae</taxon>
        <taxon>Reticulibacter</taxon>
    </lineage>
</organism>
<keyword evidence="2" id="KW-1133">Transmembrane helix</keyword>
<gene>
    <name evidence="4" type="ORF">KSF_109310</name>
</gene>
<accession>A0A8J3N9K3</accession>
<dbReference type="PANTHER" id="PTHR43798">
    <property type="entry name" value="MONOACYLGLYCEROL LIPASE"/>
    <property type="match status" value="1"/>
</dbReference>
<dbReference type="InterPro" id="IPR000073">
    <property type="entry name" value="AB_hydrolase_1"/>
</dbReference>
<dbReference type="InterPro" id="IPR050266">
    <property type="entry name" value="AB_hydrolase_sf"/>
</dbReference>
<dbReference type="GO" id="GO:0016787">
    <property type="term" value="F:hydrolase activity"/>
    <property type="evidence" value="ECO:0007669"/>
    <property type="project" value="UniProtKB-KW"/>
</dbReference>